<comment type="catalytic activity">
    <reaction evidence="4 7">
        <text>uridine(38/39/40) in tRNA = pseudouridine(38/39/40) in tRNA</text>
        <dbReference type="Rhea" id="RHEA:22376"/>
        <dbReference type="Rhea" id="RHEA-COMP:10085"/>
        <dbReference type="Rhea" id="RHEA-COMP:10087"/>
        <dbReference type="ChEBI" id="CHEBI:65314"/>
        <dbReference type="ChEBI" id="CHEBI:65315"/>
        <dbReference type="EC" id="5.4.99.12"/>
    </reaction>
</comment>
<dbReference type="GO" id="GO:0031119">
    <property type="term" value="P:tRNA pseudouridine synthesis"/>
    <property type="evidence" value="ECO:0007669"/>
    <property type="project" value="UniProtKB-UniRule"/>
</dbReference>
<evidence type="ECO:0000256" key="2">
    <source>
        <dbReference type="ARBA" id="ARBA00022694"/>
    </source>
</evidence>
<comment type="similarity">
    <text evidence="1 4 7">Belongs to the tRNA pseudouridine synthase TruA family.</text>
</comment>
<protein>
    <recommendedName>
        <fullName evidence="4">tRNA pseudouridine synthase A</fullName>
        <ecNumber evidence="4">5.4.99.12</ecNumber>
    </recommendedName>
    <alternativeName>
        <fullName evidence="4">tRNA pseudouridine(38-40) synthase</fullName>
    </alternativeName>
    <alternativeName>
        <fullName evidence="4">tRNA pseudouridylate synthase I</fullName>
    </alternativeName>
    <alternativeName>
        <fullName evidence="4">tRNA-uridine isomerase I</fullName>
    </alternativeName>
</protein>
<dbReference type="Gene3D" id="3.30.70.660">
    <property type="entry name" value="Pseudouridine synthase I, catalytic domain, C-terminal subdomain"/>
    <property type="match status" value="1"/>
</dbReference>
<evidence type="ECO:0000256" key="7">
    <source>
        <dbReference type="RuleBase" id="RU003792"/>
    </source>
</evidence>
<keyword evidence="2 4" id="KW-0819">tRNA processing</keyword>
<dbReference type="HAMAP" id="MF_00171">
    <property type="entry name" value="TruA"/>
    <property type="match status" value="1"/>
</dbReference>
<dbReference type="CDD" id="cd02570">
    <property type="entry name" value="PseudoU_synth_EcTruA"/>
    <property type="match status" value="1"/>
</dbReference>
<gene>
    <name evidence="4" type="primary">truA</name>
    <name evidence="9" type="ORF">EV139_1463</name>
</gene>
<feature type="binding site" evidence="4 6">
    <location>
        <position position="147"/>
    </location>
    <ligand>
        <name>substrate</name>
    </ligand>
</feature>
<evidence type="ECO:0000313" key="10">
    <source>
        <dbReference type="Proteomes" id="UP000291832"/>
    </source>
</evidence>
<reference evidence="9 10" key="1">
    <citation type="journal article" date="2015" name="Stand. Genomic Sci.">
        <title>Genomic Encyclopedia of Bacterial and Archaeal Type Strains, Phase III: the genomes of soil and plant-associated and newly described type strains.</title>
        <authorList>
            <person name="Whitman W.B."/>
            <person name="Woyke T."/>
            <person name="Klenk H.P."/>
            <person name="Zhou Y."/>
            <person name="Lilburn T.G."/>
            <person name="Beck B.J."/>
            <person name="De Vos P."/>
            <person name="Vandamme P."/>
            <person name="Eisen J.A."/>
            <person name="Garrity G."/>
            <person name="Hugenholtz P."/>
            <person name="Kyrpides N.C."/>
        </authorList>
    </citation>
    <scope>NUCLEOTIDE SEQUENCE [LARGE SCALE GENOMIC DNA]</scope>
    <source>
        <strain evidence="9 10">RF6</strain>
    </source>
</reference>
<comment type="caution">
    <text evidence="4">Lacks conserved residue(s) required for the propagation of feature annotation.</text>
</comment>
<dbReference type="GO" id="GO:0160147">
    <property type="term" value="F:tRNA pseudouridine(38-40) synthase activity"/>
    <property type="evidence" value="ECO:0007669"/>
    <property type="project" value="UniProtKB-EC"/>
</dbReference>
<organism evidence="9 10">
    <name type="scientific">Leucobacter luti</name>
    <dbReference type="NCBI Taxonomy" id="340320"/>
    <lineage>
        <taxon>Bacteria</taxon>
        <taxon>Bacillati</taxon>
        <taxon>Actinomycetota</taxon>
        <taxon>Actinomycetes</taxon>
        <taxon>Micrococcales</taxon>
        <taxon>Microbacteriaceae</taxon>
        <taxon>Leucobacter</taxon>
    </lineage>
</organism>
<evidence type="ECO:0000256" key="3">
    <source>
        <dbReference type="ARBA" id="ARBA00023235"/>
    </source>
</evidence>
<dbReference type="SUPFAM" id="SSF55120">
    <property type="entry name" value="Pseudouridine synthase"/>
    <property type="match status" value="1"/>
</dbReference>
<dbReference type="Proteomes" id="UP000291832">
    <property type="component" value="Unassembled WGS sequence"/>
</dbReference>
<dbReference type="InterPro" id="IPR020097">
    <property type="entry name" value="PsdUridine_synth_TruA_a/b_dom"/>
</dbReference>
<dbReference type="InterPro" id="IPR020103">
    <property type="entry name" value="PsdUridine_synth_cat_dom_sf"/>
</dbReference>
<dbReference type="NCBIfam" id="TIGR00071">
    <property type="entry name" value="hisT_truA"/>
    <property type="match status" value="1"/>
</dbReference>
<name>A0A4Q7U0K1_9MICO</name>
<evidence type="ECO:0000256" key="5">
    <source>
        <dbReference type="PIRSR" id="PIRSR001430-1"/>
    </source>
</evidence>
<feature type="active site" description="Nucleophile" evidence="4 5">
    <location>
        <position position="61"/>
    </location>
</feature>
<comment type="subunit">
    <text evidence="4">Homodimer.</text>
</comment>
<evidence type="ECO:0000256" key="4">
    <source>
        <dbReference type="HAMAP-Rule" id="MF_00171"/>
    </source>
</evidence>
<comment type="caution">
    <text evidence="9">The sequence shown here is derived from an EMBL/GenBank/DDBJ whole genome shotgun (WGS) entry which is preliminary data.</text>
</comment>
<dbReference type="RefSeq" id="WP_241988987.1">
    <property type="nucleotide sequence ID" value="NZ_QYAG01000001.1"/>
</dbReference>
<dbReference type="PIRSF" id="PIRSF001430">
    <property type="entry name" value="tRNA_psdUrid_synth"/>
    <property type="match status" value="1"/>
</dbReference>
<dbReference type="Gene3D" id="3.30.70.580">
    <property type="entry name" value="Pseudouridine synthase I, catalytic domain, N-terminal subdomain"/>
    <property type="match status" value="1"/>
</dbReference>
<dbReference type="AlphaFoldDB" id="A0A4Q7U0K1"/>
<evidence type="ECO:0000256" key="6">
    <source>
        <dbReference type="PIRSR" id="PIRSR001430-2"/>
    </source>
</evidence>
<dbReference type="Pfam" id="PF01416">
    <property type="entry name" value="PseudoU_synth_1"/>
    <property type="match status" value="1"/>
</dbReference>
<dbReference type="EMBL" id="SHKI01000004">
    <property type="protein sequence ID" value="RZT66038.1"/>
    <property type="molecule type" value="Genomic_DNA"/>
</dbReference>
<sequence>MSTDPHPAARRLRLDLAYDGTEFSGWAVQPGLRTVQGELEAALGVLLRAGDPRLTVGGRTDAGVHARGQVAHLDVTAAQLDKWTGRVGDGTASASGAARGAADELAAVRARRLNGVLKRSAPDIAVHGVREVPAEFDARFSALRRRYEYRLRDGAARRDPLAARFTADVAHPLDLGAMQRAADELLGLNDFTTFCKAREGATAVRELLCFEWRVTEDGAYAARIEADAFCHSMVRAIVGAVVAVGSGRIAQSELVALRDARARSSRFTVMPAHGLSLEEIAYPADADLAARAAQTRARRGALDD</sequence>
<evidence type="ECO:0000313" key="9">
    <source>
        <dbReference type="EMBL" id="RZT66038.1"/>
    </source>
</evidence>
<accession>A0A4Q7U0K1</accession>
<dbReference type="PANTHER" id="PTHR11142:SF0">
    <property type="entry name" value="TRNA PSEUDOURIDINE SYNTHASE-LIKE 1"/>
    <property type="match status" value="1"/>
</dbReference>
<dbReference type="InterPro" id="IPR020094">
    <property type="entry name" value="TruA/RsuA/RluB/E/F_N"/>
</dbReference>
<keyword evidence="3 4" id="KW-0413">Isomerase</keyword>
<dbReference type="PANTHER" id="PTHR11142">
    <property type="entry name" value="PSEUDOURIDYLATE SYNTHASE"/>
    <property type="match status" value="1"/>
</dbReference>
<evidence type="ECO:0000256" key="1">
    <source>
        <dbReference type="ARBA" id="ARBA00009375"/>
    </source>
</evidence>
<feature type="domain" description="Pseudouridine synthase I TruA alpha/beta" evidence="8">
    <location>
        <begin position="181"/>
        <end position="283"/>
    </location>
</feature>
<dbReference type="GO" id="GO:0003723">
    <property type="term" value="F:RNA binding"/>
    <property type="evidence" value="ECO:0007669"/>
    <property type="project" value="InterPro"/>
</dbReference>
<dbReference type="InterPro" id="IPR001406">
    <property type="entry name" value="PsdUridine_synth_TruA"/>
</dbReference>
<comment type="function">
    <text evidence="4">Formation of pseudouridine at positions 38, 39 and 40 in the anticodon stem and loop of transfer RNAs.</text>
</comment>
<dbReference type="InterPro" id="IPR020095">
    <property type="entry name" value="PsdUridine_synth_TruA_C"/>
</dbReference>
<evidence type="ECO:0000259" key="8">
    <source>
        <dbReference type="Pfam" id="PF01416"/>
    </source>
</evidence>
<proteinExistence type="inferred from homology"/>
<dbReference type="EC" id="5.4.99.12" evidence="4"/>
<keyword evidence="10" id="KW-1185">Reference proteome</keyword>